<dbReference type="STRING" id="758820.SAMN00777080_0547"/>
<gene>
    <name evidence="1" type="ORF">SAMN00777080_0547</name>
</gene>
<protein>
    <submittedName>
        <fullName evidence="1">Uncharacterized protein</fullName>
    </submittedName>
</protein>
<keyword evidence="2" id="KW-1185">Reference proteome</keyword>
<dbReference type="PROSITE" id="PS51257">
    <property type="entry name" value="PROKAR_LIPOPROTEIN"/>
    <property type="match status" value="1"/>
</dbReference>
<dbReference type="EMBL" id="LT838813">
    <property type="protein sequence ID" value="SMD42011.1"/>
    <property type="molecule type" value="Genomic_DNA"/>
</dbReference>
<reference evidence="2" key="1">
    <citation type="submission" date="2017-04" db="EMBL/GenBank/DDBJ databases">
        <authorList>
            <person name="Varghese N."/>
            <person name="Submissions S."/>
        </authorList>
    </citation>
    <scope>NUCLEOTIDE SEQUENCE [LARGE SCALE GENOMIC DNA]</scope>
    <source>
        <strain evidence="2">DSM 16537</strain>
    </source>
</reference>
<dbReference type="RefSeq" id="WP_084118859.1">
    <property type="nucleotide sequence ID" value="NZ_LT838813.1"/>
</dbReference>
<organism evidence="1 2">
    <name type="scientific">Aquiflexum balticum DSM 16537</name>
    <dbReference type="NCBI Taxonomy" id="758820"/>
    <lineage>
        <taxon>Bacteria</taxon>
        <taxon>Pseudomonadati</taxon>
        <taxon>Bacteroidota</taxon>
        <taxon>Cytophagia</taxon>
        <taxon>Cytophagales</taxon>
        <taxon>Cyclobacteriaceae</taxon>
        <taxon>Aquiflexum</taxon>
    </lineage>
</organism>
<evidence type="ECO:0000313" key="1">
    <source>
        <dbReference type="EMBL" id="SMD42011.1"/>
    </source>
</evidence>
<evidence type="ECO:0000313" key="2">
    <source>
        <dbReference type="Proteomes" id="UP000192333"/>
    </source>
</evidence>
<proteinExistence type="predicted"/>
<dbReference type="Proteomes" id="UP000192333">
    <property type="component" value="Chromosome I"/>
</dbReference>
<accession>A0A1W2GZH1</accession>
<sequence length="183" mass="21076">MKYFYFIILFLLMFISCVETNRSVQETENIYFPLKDYIEELALNLDGKVLLKEVIVNGEKEEIIDTLSSENWLRELDFFIQADINKPSLAAAYETQKNDRELIHQLKKNEKGRVKKIVVNYSGGEVKDITFISGSSNLFYSTQTTGIIYNQGQGGEIENYVVETTQKVVFLKPNKMSITGYVK</sequence>
<name>A0A1W2GZH1_9BACT</name>
<dbReference type="AlphaFoldDB" id="A0A1W2GZH1"/>
<dbReference type="OrthoDB" id="794757at2"/>